<evidence type="ECO:0000313" key="2">
    <source>
        <dbReference type="Proteomes" id="UP001595712"/>
    </source>
</evidence>
<dbReference type="InterPro" id="IPR046828">
    <property type="entry name" value="RepSA"/>
</dbReference>
<dbReference type="Proteomes" id="UP001595712">
    <property type="component" value="Unassembled WGS sequence"/>
</dbReference>
<accession>A0ABV7Q6H2</accession>
<evidence type="ECO:0000313" key="1">
    <source>
        <dbReference type="EMBL" id="MFC3495457.1"/>
    </source>
</evidence>
<reference evidence="2" key="1">
    <citation type="journal article" date="2019" name="Int. J. Syst. Evol. Microbiol.">
        <title>The Global Catalogue of Microorganisms (GCM) 10K type strain sequencing project: providing services to taxonomists for standard genome sequencing and annotation.</title>
        <authorList>
            <consortium name="The Broad Institute Genomics Platform"/>
            <consortium name="The Broad Institute Genome Sequencing Center for Infectious Disease"/>
            <person name="Wu L."/>
            <person name="Ma J."/>
        </authorList>
    </citation>
    <scope>NUCLEOTIDE SEQUENCE [LARGE SCALE GENOMIC DNA]</scope>
    <source>
        <strain evidence="2">CGMCC 4.7396</strain>
    </source>
</reference>
<protein>
    <submittedName>
        <fullName evidence="1">Replication initiator</fullName>
    </submittedName>
</protein>
<proteinExistence type="predicted"/>
<gene>
    <name evidence="1" type="ORF">ACFO8M_23485</name>
</gene>
<name>A0ABV7Q6H2_9ACTN</name>
<organism evidence="1 2">
    <name type="scientific">Glycomyces rhizosphaerae</name>
    <dbReference type="NCBI Taxonomy" id="2054422"/>
    <lineage>
        <taxon>Bacteria</taxon>
        <taxon>Bacillati</taxon>
        <taxon>Actinomycetota</taxon>
        <taxon>Actinomycetes</taxon>
        <taxon>Glycomycetales</taxon>
        <taxon>Glycomycetaceae</taxon>
        <taxon>Glycomyces</taxon>
    </lineage>
</organism>
<comment type="caution">
    <text evidence="1">The sequence shown here is derived from an EMBL/GenBank/DDBJ whole genome shotgun (WGS) entry which is preliminary data.</text>
</comment>
<dbReference type="EMBL" id="JBHRWO010000021">
    <property type="protein sequence ID" value="MFC3495457.1"/>
    <property type="molecule type" value="Genomic_DNA"/>
</dbReference>
<dbReference type="Pfam" id="PF20199">
    <property type="entry name" value="RepSA"/>
    <property type="match status" value="1"/>
</dbReference>
<sequence length="455" mass="50308">MQHTATIDNDTELRALFTRPGFRAWKDKVKSVHGCAAPIKLRGSSTITHRHTGAILKETAGSVWVPCGTRRENLCPACSQWYAEDAFHLIRAGLDGDAAKGIAAEVADRPRYFVTLTPPSFGPVHSRVVGAGGRLKRPCSCGEWHREADTRLGTAIDLGAYDFEAAVLWQAHAGKLWHRFTIALRRHLAHAAGLKVAEFKDAARLSYAKVAEYQRRGLIHFHAAIRLDGPEGAATRAPVWATKERLAEAIRAAAENTVITVARRTGEVLELQFGSQLDLRDITAAAGGSGEVGEEADIKSSRLASYIAKYATKSTGAHDGPDRKIRSEEDIDRLSVSAHHKAMMHTAWELGGLDAYEELNLRRWAHMLGFRGHFLTKSRAWSTTLGELRNIRARYRLAETLAALEVAEDDVLVVNDWEAVAFGHDNDAEREYAAATAESLLDRKLNRDNRKDQDR</sequence>
<dbReference type="RefSeq" id="WP_387980075.1">
    <property type="nucleotide sequence ID" value="NZ_JBHRWO010000021.1"/>
</dbReference>
<keyword evidence="2" id="KW-1185">Reference proteome</keyword>